<dbReference type="Proteomes" id="UP000503336">
    <property type="component" value="Chromosome"/>
</dbReference>
<name>A0A7L5BY47_9RHOB</name>
<organism evidence="1 2">
    <name type="scientific">Pikeienuella piscinae</name>
    <dbReference type="NCBI Taxonomy" id="2748098"/>
    <lineage>
        <taxon>Bacteria</taxon>
        <taxon>Pseudomonadati</taxon>
        <taxon>Pseudomonadota</taxon>
        <taxon>Alphaproteobacteria</taxon>
        <taxon>Rhodobacterales</taxon>
        <taxon>Paracoccaceae</taxon>
        <taxon>Pikeienuella</taxon>
    </lineage>
</organism>
<dbReference type="RefSeq" id="WP_165099527.1">
    <property type="nucleotide sequence ID" value="NZ_CP049056.1"/>
</dbReference>
<evidence type="ECO:0000313" key="1">
    <source>
        <dbReference type="EMBL" id="QIE56371.1"/>
    </source>
</evidence>
<gene>
    <name evidence="1" type="ORF">G5B40_13410</name>
</gene>
<accession>A0A7L5BY47</accession>
<dbReference type="EMBL" id="CP049056">
    <property type="protein sequence ID" value="QIE56371.1"/>
    <property type="molecule type" value="Genomic_DNA"/>
</dbReference>
<evidence type="ECO:0000313" key="2">
    <source>
        <dbReference type="Proteomes" id="UP000503336"/>
    </source>
</evidence>
<protein>
    <submittedName>
        <fullName evidence="1">Uncharacterized protein</fullName>
    </submittedName>
</protein>
<sequence length="221" mass="25380">MDWSVFTEAVPKITPILKRMDARRSAFFSSEIDAFCAEYLTEQDRLITEIGHFIDAYGRTIRILETGRKTGTITLPEAVGLLSRTEQAASLRRRQDRAGRLGLHEMAMRRGAFDYYANDVMVILSDTDATRAREFFAAIRSSLEDELGAYNHGLKTCIDCTVDLLDRIEREFSGADDDEAWIFAKLRKNRAQFQRRLAECQQNRAKVAALKDEVRRCLKMR</sequence>
<keyword evidence="2" id="KW-1185">Reference proteome</keyword>
<dbReference type="AlphaFoldDB" id="A0A7L5BY47"/>
<dbReference type="KEGG" id="hdh:G5B40_13410"/>
<proteinExistence type="predicted"/>
<reference evidence="1 2" key="1">
    <citation type="submission" date="2020-02" db="EMBL/GenBank/DDBJ databases">
        <title>complete genome sequence of Rhodobacteraceae bacterium.</title>
        <authorList>
            <person name="Park J."/>
            <person name="Kim Y.-S."/>
            <person name="Kim K.-H."/>
        </authorList>
    </citation>
    <scope>NUCLEOTIDE SEQUENCE [LARGE SCALE GENOMIC DNA]</scope>
    <source>
        <strain evidence="1 2">RR4-56</strain>
    </source>
</reference>